<dbReference type="AlphaFoldDB" id="A0A317DY74"/>
<sequence>MTADSPVYEFSRPLRAESVHARGRIEKLVATPAERAALAERFDIISVESLAAEIELRPHRRDGLALTGRLVADVTQACVVSLEPVPAHVEVEFERVYEPGAEDPEAGFSVDDLFDPDAEDPPEPLIDGVVDLGELVAEELALSLDPYPRAPGAEIPAQYRAEPEEEAERPVSEKAQGTHRPFAVLKGGRDT</sequence>
<evidence type="ECO:0000313" key="3">
    <source>
        <dbReference type="Proteomes" id="UP000245461"/>
    </source>
</evidence>
<protein>
    <submittedName>
        <fullName evidence="2">DUF177 domain-containing protein</fullName>
    </submittedName>
</protein>
<gene>
    <name evidence="2" type="ORF">DKG74_17775</name>
</gene>
<name>A0A317DY74_9PROT</name>
<organism evidence="2 3">
    <name type="scientific">Zavarzinia aquatilis</name>
    <dbReference type="NCBI Taxonomy" id="2211142"/>
    <lineage>
        <taxon>Bacteria</taxon>
        <taxon>Pseudomonadati</taxon>
        <taxon>Pseudomonadota</taxon>
        <taxon>Alphaproteobacteria</taxon>
        <taxon>Rhodospirillales</taxon>
        <taxon>Zavarziniaceae</taxon>
        <taxon>Zavarzinia</taxon>
    </lineage>
</organism>
<reference evidence="2 3" key="1">
    <citation type="submission" date="2018-05" db="EMBL/GenBank/DDBJ databases">
        <title>Zavarzinia sp. HR-AS.</title>
        <authorList>
            <person name="Lee Y."/>
            <person name="Jeon C.O."/>
        </authorList>
    </citation>
    <scope>NUCLEOTIDE SEQUENCE [LARGE SCALE GENOMIC DNA]</scope>
    <source>
        <strain evidence="2 3">HR-AS</strain>
    </source>
</reference>
<proteinExistence type="predicted"/>
<dbReference type="Pfam" id="PF02620">
    <property type="entry name" value="YceD"/>
    <property type="match status" value="1"/>
</dbReference>
<comment type="caution">
    <text evidence="2">The sequence shown here is derived from an EMBL/GenBank/DDBJ whole genome shotgun (WGS) entry which is preliminary data.</text>
</comment>
<keyword evidence="3" id="KW-1185">Reference proteome</keyword>
<feature type="region of interest" description="Disordered" evidence="1">
    <location>
        <begin position="159"/>
        <end position="191"/>
    </location>
</feature>
<dbReference type="EMBL" id="QGLE01000012">
    <property type="protein sequence ID" value="PWR19324.1"/>
    <property type="molecule type" value="Genomic_DNA"/>
</dbReference>
<evidence type="ECO:0000256" key="1">
    <source>
        <dbReference type="SAM" id="MobiDB-lite"/>
    </source>
</evidence>
<dbReference type="Proteomes" id="UP000245461">
    <property type="component" value="Unassembled WGS sequence"/>
</dbReference>
<dbReference type="InterPro" id="IPR003772">
    <property type="entry name" value="YceD"/>
</dbReference>
<dbReference type="OrthoDB" id="8443793at2"/>
<dbReference type="RefSeq" id="WP_109907523.1">
    <property type="nucleotide sequence ID" value="NZ_QGLE01000012.1"/>
</dbReference>
<accession>A0A317DY74</accession>
<evidence type="ECO:0000313" key="2">
    <source>
        <dbReference type="EMBL" id="PWR19324.1"/>
    </source>
</evidence>